<comment type="subcellular location">
    <subcellularLocation>
        <location evidence="1 7">Bacterial flagellum basal body</location>
    </subcellularLocation>
</comment>
<dbReference type="EMBL" id="JAUTBB010000001">
    <property type="protein sequence ID" value="MDQ1120677.1"/>
    <property type="molecule type" value="Genomic_DNA"/>
</dbReference>
<dbReference type="InterPro" id="IPR010930">
    <property type="entry name" value="Flg_bb/hook_C_dom"/>
</dbReference>
<dbReference type="GO" id="GO:0009426">
    <property type="term" value="C:bacterial-type flagellum basal body, distal rod"/>
    <property type="evidence" value="ECO:0007669"/>
    <property type="project" value="UniProtKB-UniRule"/>
</dbReference>
<keyword evidence="11" id="KW-0966">Cell projection</keyword>
<evidence type="ECO:0000259" key="9">
    <source>
        <dbReference type="Pfam" id="PF06429"/>
    </source>
</evidence>
<evidence type="ECO:0000256" key="5">
    <source>
        <dbReference type="ARBA" id="ARBA00032912"/>
    </source>
</evidence>
<dbReference type="NCBIfam" id="TIGR03506">
    <property type="entry name" value="FlgEFG_subfam"/>
    <property type="match status" value="2"/>
</dbReference>
<protein>
    <recommendedName>
        <fullName evidence="3 6">Flagellar basal-body rod protein FlgG</fullName>
    </recommendedName>
    <alternativeName>
        <fullName evidence="5 7">Distal rod protein</fullName>
    </alternativeName>
</protein>
<evidence type="ECO:0000256" key="1">
    <source>
        <dbReference type="ARBA" id="ARBA00004117"/>
    </source>
</evidence>
<evidence type="ECO:0000313" key="12">
    <source>
        <dbReference type="Proteomes" id="UP001234354"/>
    </source>
</evidence>
<feature type="domain" description="Flagellar hook protein FlgE/F/G-like D1" evidence="10">
    <location>
        <begin position="90"/>
        <end position="153"/>
    </location>
</feature>
<dbReference type="SUPFAM" id="SSF117143">
    <property type="entry name" value="Flagellar hook protein flgE"/>
    <property type="match status" value="1"/>
</dbReference>
<dbReference type="Pfam" id="PF00460">
    <property type="entry name" value="Flg_bb_rod"/>
    <property type="match status" value="1"/>
</dbReference>
<dbReference type="InterPro" id="IPR020013">
    <property type="entry name" value="Flagellar_FlgE/F/G"/>
</dbReference>
<proteinExistence type="inferred from homology"/>
<dbReference type="PANTHER" id="PTHR30435:SF19">
    <property type="entry name" value="FLAGELLAR BASAL-BODY ROD PROTEIN FLGG"/>
    <property type="match status" value="1"/>
</dbReference>
<dbReference type="InterPro" id="IPR037925">
    <property type="entry name" value="FlgE/F/G-like"/>
</dbReference>
<dbReference type="RefSeq" id="WP_306994210.1">
    <property type="nucleotide sequence ID" value="NZ_JAUTBB010000001.1"/>
</dbReference>
<evidence type="ECO:0000256" key="6">
    <source>
        <dbReference type="NCBIfam" id="TIGR02488"/>
    </source>
</evidence>
<dbReference type="Pfam" id="PF22692">
    <property type="entry name" value="LlgE_F_G_D1"/>
    <property type="match status" value="1"/>
</dbReference>
<accession>A0AAW8GEE8</accession>
<dbReference type="NCBIfam" id="TIGR02488">
    <property type="entry name" value="flgG_G_neg"/>
    <property type="match status" value="1"/>
</dbReference>
<evidence type="ECO:0000256" key="7">
    <source>
        <dbReference type="RuleBase" id="RU362116"/>
    </source>
</evidence>
<keyword evidence="11" id="KW-0282">Flagellum</keyword>
<dbReference type="GO" id="GO:0071978">
    <property type="term" value="P:bacterial-type flagellum-dependent swarming motility"/>
    <property type="evidence" value="ECO:0007669"/>
    <property type="project" value="TreeGrafter"/>
</dbReference>
<reference evidence="11" key="1">
    <citation type="submission" date="2023-07" db="EMBL/GenBank/DDBJ databases">
        <title>Functional and genomic diversity of the sorghum phyllosphere microbiome.</title>
        <authorList>
            <person name="Shade A."/>
        </authorList>
    </citation>
    <scope>NUCLEOTIDE SEQUENCE</scope>
    <source>
        <strain evidence="11">SORGH_AS_0908</strain>
    </source>
</reference>
<evidence type="ECO:0000256" key="2">
    <source>
        <dbReference type="ARBA" id="ARBA00009677"/>
    </source>
</evidence>
<keyword evidence="4 7" id="KW-0975">Bacterial flagellum</keyword>
<organism evidence="11 12">
    <name type="scientific">Pseudoxanthomonas winnipegensis</name>
    <dbReference type="NCBI Taxonomy" id="2480810"/>
    <lineage>
        <taxon>Bacteria</taxon>
        <taxon>Pseudomonadati</taxon>
        <taxon>Pseudomonadota</taxon>
        <taxon>Gammaproteobacteria</taxon>
        <taxon>Lysobacterales</taxon>
        <taxon>Lysobacteraceae</taxon>
        <taxon>Pseudoxanthomonas</taxon>
    </lineage>
</organism>
<dbReference type="InterPro" id="IPR053967">
    <property type="entry name" value="LlgE_F_G-like_D1"/>
</dbReference>
<evidence type="ECO:0000256" key="3">
    <source>
        <dbReference type="ARBA" id="ARBA00017948"/>
    </source>
</evidence>
<evidence type="ECO:0000259" key="8">
    <source>
        <dbReference type="Pfam" id="PF00460"/>
    </source>
</evidence>
<dbReference type="AlphaFoldDB" id="A0AAW8GEE8"/>
<feature type="domain" description="Flagellar basal-body/hook protein C-terminal" evidence="9">
    <location>
        <begin position="209"/>
        <end position="254"/>
    </location>
</feature>
<comment type="subunit">
    <text evidence="7">The basal body constitutes a major portion of the flagellar organelle and consists of four rings (L,P,S, and M) mounted on a central rod. The rod consists of about 26 subunits of FlgG in the distal portion, and FlgB, FlgC and FlgF are thought to build up the proximal portion of the rod with about 6 subunits each.</text>
</comment>
<comment type="similarity">
    <text evidence="2 7">Belongs to the flagella basal body rod proteins family.</text>
</comment>
<keyword evidence="11" id="KW-0969">Cilium</keyword>
<dbReference type="PANTHER" id="PTHR30435">
    <property type="entry name" value="FLAGELLAR PROTEIN"/>
    <property type="match status" value="1"/>
</dbReference>
<comment type="caution">
    <text evidence="11">The sequence shown here is derived from an EMBL/GenBank/DDBJ whole genome shotgun (WGS) entry which is preliminary data.</text>
</comment>
<evidence type="ECO:0000313" key="11">
    <source>
        <dbReference type="EMBL" id="MDQ1120677.1"/>
    </source>
</evidence>
<dbReference type="InterPro" id="IPR001444">
    <property type="entry name" value="Flag_bb_rod_N"/>
</dbReference>
<gene>
    <name evidence="11" type="ORF">QE383_002985</name>
</gene>
<sequence>MIDALYISATGLRSQQEQIDVISNNVANMQTPGFKRARVNFVEMASPPQQGDDASASQRALHGQGARVLSTTTSFEAGGMKQTHGATDIAISGAGFFELEDADGTLSYTRAGQFKIDGEGYFTSADGKHLARAPQIPTDATDLQVSARGEVSVVLPDTAGRSVLGSIEIVSFASPEGLEQIGDNAFRSTEKSGDAISAMPGEGNAGKLAQGYLESANVDMIDEMSSLVLAQRAYQLNARVLQASDQILETINNLRR</sequence>
<evidence type="ECO:0000259" key="10">
    <source>
        <dbReference type="Pfam" id="PF22692"/>
    </source>
</evidence>
<dbReference type="InterPro" id="IPR012834">
    <property type="entry name" value="FlgG_G_neg"/>
</dbReference>
<dbReference type="Pfam" id="PF06429">
    <property type="entry name" value="Flg_bbr_C"/>
    <property type="match status" value="1"/>
</dbReference>
<dbReference type="Proteomes" id="UP001234354">
    <property type="component" value="Unassembled WGS sequence"/>
</dbReference>
<evidence type="ECO:0000256" key="4">
    <source>
        <dbReference type="ARBA" id="ARBA00023143"/>
    </source>
</evidence>
<name>A0AAW8GEE8_9GAMM</name>
<feature type="domain" description="Flagellar basal body rod protein N-terminal" evidence="8">
    <location>
        <begin position="5"/>
        <end position="35"/>
    </location>
</feature>